<dbReference type="RefSeq" id="WP_230056044.1">
    <property type="nucleotide sequence ID" value="NZ_CAJHOE010000001.1"/>
</dbReference>
<dbReference type="InterPro" id="IPR027417">
    <property type="entry name" value="P-loop_NTPase"/>
</dbReference>
<dbReference type="CDD" id="cd03225">
    <property type="entry name" value="ABC_cobalt_CbiO_domain1"/>
    <property type="match status" value="1"/>
</dbReference>
<accession>A0ABN7K3J1</accession>
<dbReference type="PROSITE" id="PS50893">
    <property type="entry name" value="ABC_TRANSPORTER_2"/>
    <property type="match status" value="1"/>
</dbReference>
<dbReference type="InterPro" id="IPR053569">
    <property type="entry name" value="Tungstate_ABC_transporter"/>
</dbReference>
<keyword evidence="2" id="KW-0547">Nucleotide-binding</keyword>
<sequence>MIEISDLKFQYKNFNVLDINSLCINTNVTTALCGSNGSGKSTLLKCIAGLLKPKSGSIKIWGKPVSKMSQNELKSIAIMLPEPSLLKRSVRENFKFALKSAGAQDKFNERTQETLSLVGLDESFLDKRHFELSSGQNKRVAFALLLSLRARLNLLDEPTNAVDLSTARLFSKAIEYAKKEWGSNFIIASHDEKWLSAISDESVFLHNGRVSEFELKNIYEASNGVINFGEFSLVLPQNLQNSKKVAINQNLVHINQPNANFSGILHSVSLYYGKNALVKIKAGDFLIKCVIEATRIKKEELTTGKIVNFNIDERAFLSIE</sequence>
<reference evidence="5 6" key="1">
    <citation type="submission" date="2020-11" db="EMBL/GenBank/DDBJ databases">
        <authorList>
            <person name="Peeters C."/>
        </authorList>
    </citation>
    <scope>NUCLEOTIDE SEQUENCE [LARGE SCALE GENOMIC DNA]</scope>
    <source>
        <strain evidence="5 6">LMG 8286</strain>
    </source>
</reference>
<dbReference type="GO" id="GO:0005524">
    <property type="term" value="F:ATP binding"/>
    <property type="evidence" value="ECO:0007669"/>
    <property type="project" value="UniProtKB-KW"/>
</dbReference>
<evidence type="ECO:0000256" key="1">
    <source>
        <dbReference type="ARBA" id="ARBA00022448"/>
    </source>
</evidence>
<dbReference type="EMBL" id="CAJHOE010000001">
    <property type="protein sequence ID" value="CAD7286409.1"/>
    <property type="molecule type" value="Genomic_DNA"/>
</dbReference>
<evidence type="ECO:0000313" key="6">
    <source>
        <dbReference type="Proteomes" id="UP000789359"/>
    </source>
</evidence>
<dbReference type="NCBIfam" id="NF041774">
    <property type="entry name" value="tung_ATPbind_TupC"/>
    <property type="match status" value="1"/>
</dbReference>
<dbReference type="Gene3D" id="3.40.50.300">
    <property type="entry name" value="P-loop containing nucleotide triphosphate hydrolases"/>
    <property type="match status" value="1"/>
</dbReference>
<evidence type="ECO:0000256" key="2">
    <source>
        <dbReference type="ARBA" id="ARBA00022741"/>
    </source>
</evidence>
<name>A0ABN7K3J1_9BACT</name>
<dbReference type="SUPFAM" id="SSF52540">
    <property type="entry name" value="P-loop containing nucleoside triphosphate hydrolases"/>
    <property type="match status" value="1"/>
</dbReference>
<keyword evidence="1" id="KW-0813">Transport</keyword>
<keyword evidence="6" id="KW-1185">Reference proteome</keyword>
<evidence type="ECO:0000313" key="5">
    <source>
        <dbReference type="EMBL" id="CAD7286409.1"/>
    </source>
</evidence>
<dbReference type="SMART" id="SM00382">
    <property type="entry name" value="AAA"/>
    <property type="match status" value="1"/>
</dbReference>
<dbReference type="Proteomes" id="UP000789359">
    <property type="component" value="Unassembled WGS sequence"/>
</dbReference>
<protein>
    <submittedName>
        <fullName evidence="5">Tungstate uptake system ATP-binding protein TupC</fullName>
    </submittedName>
</protein>
<dbReference type="PANTHER" id="PTHR42939">
    <property type="entry name" value="ABC TRANSPORTER ATP-BINDING PROTEIN ALBC-RELATED"/>
    <property type="match status" value="1"/>
</dbReference>
<gene>
    <name evidence="5" type="primary">tupC</name>
    <name evidence="5" type="ORF">LMG8286_00240</name>
</gene>
<organism evidence="5 6">
    <name type="scientific">Campylobacter suis</name>
    <dbReference type="NCBI Taxonomy" id="2790657"/>
    <lineage>
        <taxon>Bacteria</taxon>
        <taxon>Pseudomonadati</taxon>
        <taxon>Campylobacterota</taxon>
        <taxon>Epsilonproteobacteria</taxon>
        <taxon>Campylobacterales</taxon>
        <taxon>Campylobacteraceae</taxon>
        <taxon>Campylobacter</taxon>
    </lineage>
</organism>
<dbReference type="InterPro" id="IPR003439">
    <property type="entry name" value="ABC_transporter-like_ATP-bd"/>
</dbReference>
<comment type="caution">
    <text evidence="5">The sequence shown here is derived from an EMBL/GenBank/DDBJ whole genome shotgun (WGS) entry which is preliminary data.</text>
</comment>
<dbReference type="InterPro" id="IPR015856">
    <property type="entry name" value="ABC_transpr_CbiO/EcfA_su"/>
</dbReference>
<dbReference type="InterPro" id="IPR051782">
    <property type="entry name" value="ABC_Transporter_VariousFunc"/>
</dbReference>
<keyword evidence="3 5" id="KW-0067">ATP-binding</keyword>
<dbReference type="Pfam" id="PF00005">
    <property type="entry name" value="ABC_tran"/>
    <property type="match status" value="1"/>
</dbReference>
<evidence type="ECO:0000256" key="3">
    <source>
        <dbReference type="ARBA" id="ARBA00022840"/>
    </source>
</evidence>
<proteinExistence type="predicted"/>
<feature type="domain" description="ABC transporter" evidence="4">
    <location>
        <begin position="2"/>
        <end position="232"/>
    </location>
</feature>
<evidence type="ECO:0000259" key="4">
    <source>
        <dbReference type="PROSITE" id="PS50893"/>
    </source>
</evidence>
<dbReference type="PANTHER" id="PTHR42939:SF1">
    <property type="entry name" value="ABC TRANSPORTER ATP-BINDING PROTEIN ALBC-RELATED"/>
    <property type="match status" value="1"/>
</dbReference>
<dbReference type="InterPro" id="IPR003593">
    <property type="entry name" value="AAA+_ATPase"/>
</dbReference>